<proteinExistence type="predicted"/>
<dbReference type="EMBL" id="JAYMYQ010000001">
    <property type="protein sequence ID" value="KAK7359334.1"/>
    <property type="molecule type" value="Genomic_DNA"/>
</dbReference>
<keyword evidence="2" id="KW-1185">Reference proteome</keyword>
<reference evidence="1 2" key="1">
    <citation type="submission" date="2024-01" db="EMBL/GenBank/DDBJ databases">
        <title>The genomes of 5 underutilized Papilionoideae crops provide insights into root nodulation and disease resistanc.</title>
        <authorList>
            <person name="Jiang F."/>
        </authorList>
    </citation>
    <scope>NUCLEOTIDE SEQUENCE [LARGE SCALE GENOMIC DNA]</scope>
    <source>
        <strain evidence="1">LVBAO_FW01</strain>
        <tissue evidence="1">Leaves</tissue>
    </source>
</reference>
<organism evidence="1 2">
    <name type="scientific">Canavalia gladiata</name>
    <name type="common">Sword bean</name>
    <name type="synonym">Dolichos gladiatus</name>
    <dbReference type="NCBI Taxonomy" id="3824"/>
    <lineage>
        <taxon>Eukaryota</taxon>
        <taxon>Viridiplantae</taxon>
        <taxon>Streptophyta</taxon>
        <taxon>Embryophyta</taxon>
        <taxon>Tracheophyta</taxon>
        <taxon>Spermatophyta</taxon>
        <taxon>Magnoliopsida</taxon>
        <taxon>eudicotyledons</taxon>
        <taxon>Gunneridae</taxon>
        <taxon>Pentapetalae</taxon>
        <taxon>rosids</taxon>
        <taxon>fabids</taxon>
        <taxon>Fabales</taxon>
        <taxon>Fabaceae</taxon>
        <taxon>Papilionoideae</taxon>
        <taxon>50 kb inversion clade</taxon>
        <taxon>NPAAA clade</taxon>
        <taxon>indigoferoid/millettioid clade</taxon>
        <taxon>Phaseoleae</taxon>
        <taxon>Canavalia</taxon>
    </lineage>
</organism>
<accession>A0AAN9MVN2</accession>
<gene>
    <name evidence="1" type="ORF">VNO77_01289</name>
</gene>
<name>A0AAN9MVN2_CANGL</name>
<evidence type="ECO:0000313" key="2">
    <source>
        <dbReference type="Proteomes" id="UP001367508"/>
    </source>
</evidence>
<sequence length="96" mass="10901">MIVYVDHLQLLFLSYNILCKVQKVCLRITSSFCLLKEEDYRGVEVDFVGRFLTRCPAGQAQLRRVGLSQSQETQSLLCKTGTILFSTASDRRLPLA</sequence>
<dbReference type="AlphaFoldDB" id="A0AAN9MVN2"/>
<evidence type="ECO:0000313" key="1">
    <source>
        <dbReference type="EMBL" id="KAK7359334.1"/>
    </source>
</evidence>
<protein>
    <submittedName>
        <fullName evidence="1">Uncharacterized protein</fullName>
    </submittedName>
</protein>
<dbReference type="Proteomes" id="UP001367508">
    <property type="component" value="Unassembled WGS sequence"/>
</dbReference>
<comment type="caution">
    <text evidence="1">The sequence shown here is derived from an EMBL/GenBank/DDBJ whole genome shotgun (WGS) entry which is preliminary data.</text>
</comment>